<dbReference type="SUPFAM" id="SSF46689">
    <property type="entry name" value="Homeodomain-like"/>
    <property type="match status" value="1"/>
</dbReference>
<evidence type="ECO:0000313" key="6">
    <source>
        <dbReference type="EMBL" id="KAA4661275.1"/>
    </source>
</evidence>
<dbReference type="EMBL" id="VWFO01000045">
    <property type="protein sequence ID" value="KAA4661275.1"/>
    <property type="molecule type" value="Genomic_DNA"/>
</dbReference>
<dbReference type="Pfam" id="PF12833">
    <property type="entry name" value="HTH_18"/>
    <property type="match status" value="1"/>
</dbReference>
<reference evidence="8 9" key="1">
    <citation type="journal article" date="2019" name="Nat. Med.">
        <title>A library of human gut bacterial isolates paired with longitudinal multiomics data enables mechanistic microbiome research.</title>
        <authorList>
            <person name="Poyet M."/>
            <person name="Groussin M."/>
            <person name="Gibbons S.M."/>
            <person name="Avila-Pacheco J."/>
            <person name="Jiang X."/>
            <person name="Kearney S.M."/>
            <person name="Perrotta A.R."/>
            <person name="Berdy B."/>
            <person name="Zhao S."/>
            <person name="Lieberman T.D."/>
            <person name="Swanson P.K."/>
            <person name="Smith M."/>
            <person name="Roesemann S."/>
            <person name="Alexander J.E."/>
            <person name="Rich S.A."/>
            <person name="Livny J."/>
            <person name="Vlamakis H."/>
            <person name="Clish C."/>
            <person name="Bullock K."/>
            <person name="Deik A."/>
            <person name="Scott J."/>
            <person name="Pierce K.A."/>
            <person name="Xavier R.J."/>
            <person name="Alm E.J."/>
        </authorList>
    </citation>
    <scope>NUCLEOTIDE SEQUENCE [LARGE SCALE GENOMIC DNA]</scope>
    <source>
        <strain evidence="6 11">BIOML-A14</strain>
        <strain evidence="4 9">BIOML-A160</strain>
        <strain evidence="5 8">BIOML-A163</strain>
        <strain evidence="7 10">BIOML-A2</strain>
    </source>
</reference>
<dbReference type="PROSITE" id="PS01124">
    <property type="entry name" value="HTH_ARAC_FAMILY_2"/>
    <property type="match status" value="1"/>
</dbReference>
<evidence type="ECO:0000256" key="2">
    <source>
        <dbReference type="ARBA" id="ARBA00023163"/>
    </source>
</evidence>
<dbReference type="Proteomes" id="UP000365824">
    <property type="component" value="Unassembled WGS sequence"/>
</dbReference>
<keyword evidence="2" id="KW-0804">Transcription</keyword>
<dbReference type="Proteomes" id="UP000375690">
    <property type="component" value="Unassembled WGS sequence"/>
</dbReference>
<dbReference type="Gene3D" id="1.10.10.60">
    <property type="entry name" value="Homeodomain-like"/>
    <property type="match status" value="2"/>
</dbReference>
<dbReference type="EMBL" id="VWLE01000487">
    <property type="protein sequence ID" value="KAA3940608.1"/>
    <property type="molecule type" value="Genomic_DNA"/>
</dbReference>
<dbReference type="InterPro" id="IPR011256">
    <property type="entry name" value="Reg_factor_effector_dom_sf"/>
</dbReference>
<dbReference type="PANTHER" id="PTHR40055:SF1">
    <property type="entry name" value="TRANSCRIPTIONAL REGULATOR YGIV-RELATED"/>
    <property type="match status" value="1"/>
</dbReference>
<gene>
    <name evidence="7" type="ORF">F3B53_16360</name>
    <name evidence="6" type="ORF">F3B98_23495</name>
    <name evidence="5" type="ORF">F3D71_23510</name>
    <name evidence="4" type="ORF">F3F25_25565</name>
</gene>
<evidence type="ECO:0000256" key="1">
    <source>
        <dbReference type="ARBA" id="ARBA00023015"/>
    </source>
</evidence>
<dbReference type="SMART" id="SM00342">
    <property type="entry name" value="HTH_ARAC"/>
    <property type="match status" value="1"/>
</dbReference>
<dbReference type="InterPro" id="IPR029442">
    <property type="entry name" value="GyrI-like"/>
</dbReference>
<keyword evidence="1" id="KW-0805">Transcription regulation</keyword>
<dbReference type="AlphaFoldDB" id="A0A139L594"/>
<dbReference type="SUPFAM" id="SSF55136">
    <property type="entry name" value="Probable bacterial effector-binding domain"/>
    <property type="match status" value="1"/>
</dbReference>
<protein>
    <submittedName>
        <fullName evidence="6">Helix-turn-helix domain-containing protein</fullName>
    </submittedName>
</protein>
<name>A0A139L594_BACOV</name>
<evidence type="ECO:0000313" key="8">
    <source>
        <dbReference type="Proteomes" id="UP000323717"/>
    </source>
</evidence>
<evidence type="ECO:0000313" key="11">
    <source>
        <dbReference type="Proteomes" id="UP000435985"/>
    </source>
</evidence>
<dbReference type="Proteomes" id="UP000435985">
    <property type="component" value="Unassembled WGS sequence"/>
</dbReference>
<dbReference type="Proteomes" id="UP000323717">
    <property type="component" value="Unassembled WGS sequence"/>
</dbReference>
<comment type="caution">
    <text evidence="6">The sequence shown here is derived from an EMBL/GenBank/DDBJ whole genome shotgun (WGS) entry which is preliminary data.</text>
</comment>
<evidence type="ECO:0000259" key="3">
    <source>
        <dbReference type="PROSITE" id="PS01124"/>
    </source>
</evidence>
<dbReference type="SMART" id="SM00871">
    <property type="entry name" value="AraC_E_bind"/>
    <property type="match status" value="1"/>
</dbReference>
<dbReference type="PANTHER" id="PTHR40055">
    <property type="entry name" value="TRANSCRIPTIONAL REGULATOR YGIV-RELATED"/>
    <property type="match status" value="1"/>
</dbReference>
<dbReference type="GO" id="GO:0003700">
    <property type="term" value="F:DNA-binding transcription factor activity"/>
    <property type="evidence" value="ECO:0007669"/>
    <property type="project" value="InterPro"/>
</dbReference>
<evidence type="ECO:0000313" key="5">
    <source>
        <dbReference type="EMBL" id="KAA3940608.1"/>
    </source>
</evidence>
<dbReference type="EMBL" id="VWFC01000020">
    <property type="protein sequence ID" value="KAB1324668.1"/>
    <property type="molecule type" value="Genomic_DNA"/>
</dbReference>
<evidence type="ECO:0000313" key="9">
    <source>
        <dbReference type="Proteomes" id="UP000365824"/>
    </source>
</evidence>
<dbReference type="Pfam" id="PF06445">
    <property type="entry name" value="GyrI-like"/>
    <property type="match status" value="1"/>
</dbReference>
<dbReference type="GO" id="GO:0043565">
    <property type="term" value="F:sequence-specific DNA binding"/>
    <property type="evidence" value="ECO:0007669"/>
    <property type="project" value="InterPro"/>
</dbReference>
<evidence type="ECO:0000313" key="4">
    <source>
        <dbReference type="EMBL" id="KAA3922681.1"/>
    </source>
</evidence>
<organism evidence="6 11">
    <name type="scientific">Bacteroides ovatus</name>
    <dbReference type="NCBI Taxonomy" id="28116"/>
    <lineage>
        <taxon>Bacteria</taxon>
        <taxon>Pseudomonadati</taxon>
        <taxon>Bacteroidota</taxon>
        <taxon>Bacteroidia</taxon>
        <taxon>Bacteroidales</taxon>
        <taxon>Bacteroidaceae</taxon>
        <taxon>Bacteroides</taxon>
    </lineage>
</organism>
<dbReference type="EMBL" id="VWLB01000062">
    <property type="protein sequence ID" value="KAA3922681.1"/>
    <property type="molecule type" value="Genomic_DNA"/>
</dbReference>
<dbReference type="InterPro" id="IPR010499">
    <property type="entry name" value="AraC_E-bd"/>
</dbReference>
<dbReference type="InterPro" id="IPR018060">
    <property type="entry name" value="HTH_AraC"/>
</dbReference>
<evidence type="ECO:0000313" key="7">
    <source>
        <dbReference type="EMBL" id="KAB1324668.1"/>
    </source>
</evidence>
<dbReference type="InterPro" id="IPR050908">
    <property type="entry name" value="SmbC-like"/>
</dbReference>
<evidence type="ECO:0000313" key="10">
    <source>
        <dbReference type="Proteomes" id="UP000375690"/>
    </source>
</evidence>
<dbReference type="InterPro" id="IPR009057">
    <property type="entry name" value="Homeodomain-like_sf"/>
</dbReference>
<sequence>MNSNKSSYQGQIETILHYLNSMIQKNWTGKTADEFNRLISIPELAKMACMSVRNLQLMFKAYTSETLHQYIIRTRMEYAQQLLKDNKKSIAEIYEYIGFANQSALNNTLQKKYNLTPRELQKKLLETSHTYPSYISPYRIVESETIPVLFLSYIGNYDTCSTVAFETYTWDCLYEYAKENSLLPDKEDYWGIAYDDTDITSLEKCRFYACIAIQKGIGTNPPLTSPIKHMDLPQGTYAVYVHQGDYALLDAFYETILKQLPQFYSLGETPILEHYLNSPTDTDVKELLTEVWIPIVK</sequence>
<feature type="domain" description="HTH araC/xylS-type" evidence="3">
    <location>
        <begin position="13"/>
        <end position="123"/>
    </location>
</feature>
<dbReference type="Gene3D" id="3.20.80.10">
    <property type="entry name" value="Regulatory factor, effector binding domain"/>
    <property type="match status" value="1"/>
</dbReference>
<proteinExistence type="predicted"/>
<accession>A0A139L594</accession>